<dbReference type="PANTHER" id="PTHR30212:SF2">
    <property type="entry name" value="PROTEIN YIIM"/>
    <property type="match status" value="1"/>
</dbReference>
<gene>
    <name evidence="2" type="ORF">GCM10010468_64690</name>
</gene>
<dbReference type="InterPro" id="IPR052353">
    <property type="entry name" value="Benzoxazolinone_Detox_Enz"/>
</dbReference>
<proteinExistence type="predicted"/>
<sequence length="204" mass="22425">MGIVVSVNVGRVRDVEWGPSAIDKRPVAGPVAINELGLDGDEQADRRNHGGPDQAVYAYAREDLDHFEGELGRELRDGRFGENLTLRGVDVNGALLGERWRVGGALLEVRSPRVPCGKFKAWLDERGWVKRFAAEGRPGAYFRVLETGTIGAGDSVEIVDRPDGGVTVAESLRAYYGDRELLRRIVALERRSAKWDAVAEHYGA</sequence>
<name>A0ABP6QI65_9ACTN</name>
<dbReference type="PROSITE" id="PS51340">
    <property type="entry name" value="MOSC"/>
    <property type="match status" value="1"/>
</dbReference>
<dbReference type="RefSeq" id="WP_344835837.1">
    <property type="nucleotide sequence ID" value="NZ_BAAAUV010000023.1"/>
</dbReference>
<dbReference type="Gene3D" id="2.40.33.20">
    <property type="entry name" value="PK beta-barrel domain-like"/>
    <property type="match status" value="1"/>
</dbReference>
<dbReference type="InterPro" id="IPR005302">
    <property type="entry name" value="MoCF_Sase_C"/>
</dbReference>
<evidence type="ECO:0000313" key="2">
    <source>
        <dbReference type="EMBL" id="GAA3232670.1"/>
    </source>
</evidence>
<dbReference type="PANTHER" id="PTHR30212">
    <property type="entry name" value="PROTEIN YIIM"/>
    <property type="match status" value="1"/>
</dbReference>
<reference evidence="3" key="1">
    <citation type="journal article" date="2019" name="Int. J. Syst. Evol. Microbiol.">
        <title>The Global Catalogue of Microorganisms (GCM) 10K type strain sequencing project: providing services to taxonomists for standard genome sequencing and annotation.</title>
        <authorList>
            <consortium name="The Broad Institute Genomics Platform"/>
            <consortium name="The Broad Institute Genome Sequencing Center for Infectious Disease"/>
            <person name="Wu L."/>
            <person name="Ma J."/>
        </authorList>
    </citation>
    <scope>NUCLEOTIDE SEQUENCE [LARGE SCALE GENOMIC DNA]</scope>
    <source>
        <strain evidence="3">JCM 9377</strain>
    </source>
</reference>
<evidence type="ECO:0000259" key="1">
    <source>
        <dbReference type="PROSITE" id="PS51340"/>
    </source>
</evidence>
<dbReference type="InterPro" id="IPR011037">
    <property type="entry name" value="Pyrv_Knase-like_insert_dom_sf"/>
</dbReference>
<protein>
    <submittedName>
        <fullName evidence="2">MOSC domain-containing protein</fullName>
    </submittedName>
</protein>
<organism evidence="2 3">
    <name type="scientific">Actinocorallia longicatena</name>
    <dbReference type="NCBI Taxonomy" id="111803"/>
    <lineage>
        <taxon>Bacteria</taxon>
        <taxon>Bacillati</taxon>
        <taxon>Actinomycetota</taxon>
        <taxon>Actinomycetes</taxon>
        <taxon>Streptosporangiales</taxon>
        <taxon>Thermomonosporaceae</taxon>
        <taxon>Actinocorallia</taxon>
    </lineage>
</organism>
<comment type="caution">
    <text evidence="2">The sequence shown here is derived from an EMBL/GenBank/DDBJ whole genome shotgun (WGS) entry which is preliminary data.</text>
</comment>
<dbReference type="EMBL" id="BAAAUV010000023">
    <property type="protein sequence ID" value="GAA3232670.1"/>
    <property type="molecule type" value="Genomic_DNA"/>
</dbReference>
<accession>A0ABP6QI65</accession>
<feature type="domain" description="MOSC" evidence="1">
    <location>
        <begin position="25"/>
        <end position="159"/>
    </location>
</feature>
<dbReference type="SUPFAM" id="SSF50800">
    <property type="entry name" value="PK beta-barrel domain-like"/>
    <property type="match status" value="1"/>
</dbReference>
<dbReference type="Proteomes" id="UP001501237">
    <property type="component" value="Unassembled WGS sequence"/>
</dbReference>
<keyword evidence="3" id="KW-1185">Reference proteome</keyword>
<evidence type="ECO:0000313" key="3">
    <source>
        <dbReference type="Proteomes" id="UP001501237"/>
    </source>
</evidence>
<dbReference type="Pfam" id="PF03473">
    <property type="entry name" value="MOSC"/>
    <property type="match status" value="1"/>
</dbReference>